<feature type="transmembrane region" description="Helical" evidence="9">
    <location>
        <begin position="20"/>
        <end position="39"/>
    </location>
</feature>
<comment type="caution">
    <text evidence="13">The sequence shown here is derived from an EMBL/GenBank/DDBJ whole genome shotgun (WGS) entry which is preliminary data.</text>
</comment>
<dbReference type="AlphaFoldDB" id="A0A934QSD5"/>
<dbReference type="GO" id="GO:0046983">
    <property type="term" value="F:protein dimerization activity"/>
    <property type="evidence" value="ECO:0007669"/>
    <property type="project" value="InterPro"/>
</dbReference>
<evidence type="ECO:0000259" key="10">
    <source>
        <dbReference type="Pfam" id="PF02518"/>
    </source>
</evidence>
<feature type="domain" description="DUF7134" evidence="12">
    <location>
        <begin position="15"/>
        <end position="163"/>
    </location>
</feature>
<keyword evidence="14" id="KW-1185">Reference proteome</keyword>
<dbReference type="InterPro" id="IPR050482">
    <property type="entry name" value="Sensor_HK_TwoCompSys"/>
</dbReference>
<dbReference type="CDD" id="cd16917">
    <property type="entry name" value="HATPase_UhpB-NarQ-NarX-like"/>
    <property type="match status" value="1"/>
</dbReference>
<keyword evidence="3" id="KW-0597">Phosphoprotein</keyword>
<dbReference type="InterPro" id="IPR011712">
    <property type="entry name" value="Sig_transdc_His_kin_sub3_dim/P"/>
</dbReference>
<dbReference type="PANTHER" id="PTHR24421">
    <property type="entry name" value="NITRATE/NITRITE SENSOR PROTEIN NARX-RELATED"/>
    <property type="match status" value="1"/>
</dbReference>
<evidence type="ECO:0000256" key="7">
    <source>
        <dbReference type="ARBA" id="ARBA00022840"/>
    </source>
</evidence>
<keyword evidence="8" id="KW-0902">Two-component regulatory system</keyword>
<dbReference type="Pfam" id="PF07730">
    <property type="entry name" value="HisKA_3"/>
    <property type="match status" value="1"/>
</dbReference>
<evidence type="ECO:0000256" key="2">
    <source>
        <dbReference type="ARBA" id="ARBA00012438"/>
    </source>
</evidence>
<keyword evidence="6 13" id="KW-0418">Kinase</keyword>
<feature type="domain" description="Signal transduction histidine kinase subgroup 3 dimerisation and phosphoacceptor" evidence="11">
    <location>
        <begin position="181"/>
        <end position="245"/>
    </location>
</feature>
<evidence type="ECO:0000256" key="4">
    <source>
        <dbReference type="ARBA" id="ARBA00022679"/>
    </source>
</evidence>
<feature type="domain" description="Histidine kinase/HSP90-like ATPase" evidence="10">
    <location>
        <begin position="293"/>
        <end position="375"/>
    </location>
</feature>
<dbReference type="GO" id="GO:0016020">
    <property type="term" value="C:membrane"/>
    <property type="evidence" value="ECO:0007669"/>
    <property type="project" value="InterPro"/>
</dbReference>
<dbReference type="PANTHER" id="PTHR24421:SF10">
    <property type="entry name" value="NITRATE_NITRITE SENSOR PROTEIN NARQ"/>
    <property type="match status" value="1"/>
</dbReference>
<organism evidence="13 14">
    <name type="scientific">Prauserella cavernicola</name>
    <dbReference type="NCBI Taxonomy" id="2800127"/>
    <lineage>
        <taxon>Bacteria</taxon>
        <taxon>Bacillati</taxon>
        <taxon>Actinomycetota</taxon>
        <taxon>Actinomycetes</taxon>
        <taxon>Pseudonocardiales</taxon>
        <taxon>Pseudonocardiaceae</taxon>
        <taxon>Prauserella</taxon>
    </lineage>
</organism>
<dbReference type="InterPro" id="IPR003594">
    <property type="entry name" value="HATPase_dom"/>
</dbReference>
<comment type="catalytic activity">
    <reaction evidence="1">
        <text>ATP + protein L-histidine = ADP + protein N-phospho-L-histidine.</text>
        <dbReference type="EC" id="2.7.13.3"/>
    </reaction>
</comment>
<evidence type="ECO:0000313" key="14">
    <source>
        <dbReference type="Proteomes" id="UP000635245"/>
    </source>
</evidence>
<dbReference type="Proteomes" id="UP000635245">
    <property type="component" value="Unassembled WGS sequence"/>
</dbReference>
<protein>
    <recommendedName>
        <fullName evidence="2">histidine kinase</fullName>
        <ecNumber evidence="2">2.7.13.3</ecNumber>
    </recommendedName>
</protein>
<dbReference type="GO" id="GO:0000155">
    <property type="term" value="F:phosphorelay sensor kinase activity"/>
    <property type="evidence" value="ECO:0007669"/>
    <property type="project" value="InterPro"/>
</dbReference>
<evidence type="ECO:0000256" key="5">
    <source>
        <dbReference type="ARBA" id="ARBA00022741"/>
    </source>
</evidence>
<keyword evidence="9" id="KW-1133">Transmembrane helix</keyword>
<name>A0A934QSD5_9PSEU</name>
<dbReference type="InterPro" id="IPR055558">
    <property type="entry name" value="DUF7134"/>
</dbReference>
<evidence type="ECO:0000259" key="12">
    <source>
        <dbReference type="Pfam" id="PF23539"/>
    </source>
</evidence>
<dbReference type="GO" id="GO:0005524">
    <property type="term" value="F:ATP binding"/>
    <property type="evidence" value="ECO:0007669"/>
    <property type="project" value="UniProtKB-KW"/>
</dbReference>
<accession>A0A934QSD5</accession>
<dbReference type="Gene3D" id="3.30.565.10">
    <property type="entry name" value="Histidine kinase-like ATPase, C-terminal domain"/>
    <property type="match status" value="1"/>
</dbReference>
<dbReference type="SUPFAM" id="SSF55874">
    <property type="entry name" value="ATPase domain of HSP90 chaperone/DNA topoisomerase II/histidine kinase"/>
    <property type="match status" value="1"/>
</dbReference>
<feature type="transmembrane region" description="Helical" evidence="9">
    <location>
        <begin position="77"/>
        <end position="102"/>
    </location>
</feature>
<evidence type="ECO:0000259" key="11">
    <source>
        <dbReference type="Pfam" id="PF07730"/>
    </source>
</evidence>
<feature type="transmembrane region" description="Helical" evidence="9">
    <location>
        <begin position="51"/>
        <end position="71"/>
    </location>
</feature>
<keyword evidence="5" id="KW-0547">Nucleotide-binding</keyword>
<dbReference type="Gene3D" id="1.20.5.1930">
    <property type="match status" value="1"/>
</dbReference>
<dbReference type="RefSeq" id="WP_200318512.1">
    <property type="nucleotide sequence ID" value="NZ_JAENJH010000003.1"/>
</dbReference>
<evidence type="ECO:0000256" key="9">
    <source>
        <dbReference type="SAM" id="Phobius"/>
    </source>
</evidence>
<sequence>MPDLDARPLLTGRLRRSHLVVFDGAVGAVLAFTAVGNLYAGNWGHDGPLPLWLSVLAAYGIAIPVLLRRIWPLPMFAASLVLSLLCALGGGMWITAFALAMPLHLVAAREPRRLSIPALGLALAFAFGASLSLPVQTGVATIALGWTILGAAWMLGRARREREQYAVLATEQRAREAVVEERLRIARELHDVVAHSMSLVAVKAGVAHHVSAERPEQARAALGVIETTTREALTEMRAVLGVLRGEHTDAVLAPAPGLSGLGELAERARLAGVRVDLEVRVPDGLADGLGLTTYRIVQEALTNVVKHAAPARCRVTVTAEKGTLRIDVVDDGKAQCDGQPGHGLIGMRERVSVYGGTFSAGPRPDGGFAVSVVLPGA</sequence>
<evidence type="ECO:0000256" key="1">
    <source>
        <dbReference type="ARBA" id="ARBA00000085"/>
    </source>
</evidence>
<proteinExistence type="predicted"/>
<evidence type="ECO:0000256" key="8">
    <source>
        <dbReference type="ARBA" id="ARBA00023012"/>
    </source>
</evidence>
<keyword evidence="9" id="KW-0472">Membrane</keyword>
<evidence type="ECO:0000256" key="6">
    <source>
        <dbReference type="ARBA" id="ARBA00022777"/>
    </source>
</evidence>
<evidence type="ECO:0000313" key="13">
    <source>
        <dbReference type="EMBL" id="MBK1785460.1"/>
    </source>
</evidence>
<keyword evidence="7" id="KW-0067">ATP-binding</keyword>
<keyword evidence="4" id="KW-0808">Transferase</keyword>
<dbReference type="InterPro" id="IPR036890">
    <property type="entry name" value="HATPase_C_sf"/>
</dbReference>
<dbReference type="EMBL" id="JAENJH010000003">
    <property type="protein sequence ID" value="MBK1785460.1"/>
    <property type="molecule type" value="Genomic_DNA"/>
</dbReference>
<gene>
    <name evidence="13" type="ORF">JHE00_14085</name>
</gene>
<reference evidence="13" key="1">
    <citation type="submission" date="2020-12" db="EMBL/GenBank/DDBJ databases">
        <title>Prauserella sp. ASG 168, a novel actinomycete isolated from cave rock.</title>
        <authorList>
            <person name="Suriyachadkun C."/>
        </authorList>
    </citation>
    <scope>NUCLEOTIDE SEQUENCE</scope>
    <source>
        <strain evidence="13">ASG 168</strain>
    </source>
</reference>
<dbReference type="EC" id="2.7.13.3" evidence="2"/>
<evidence type="ECO:0000256" key="3">
    <source>
        <dbReference type="ARBA" id="ARBA00022553"/>
    </source>
</evidence>
<dbReference type="Pfam" id="PF02518">
    <property type="entry name" value="HATPase_c"/>
    <property type="match status" value="1"/>
</dbReference>
<keyword evidence="9" id="KW-0812">Transmembrane</keyword>
<feature type="transmembrane region" description="Helical" evidence="9">
    <location>
        <begin position="139"/>
        <end position="156"/>
    </location>
</feature>
<dbReference type="Pfam" id="PF23539">
    <property type="entry name" value="DUF7134"/>
    <property type="match status" value="1"/>
</dbReference>